<proteinExistence type="inferred from homology"/>
<dbReference type="EMBL" id="JAHKNI010000009">
    <property type="protein sequence ID" value="MBU3064891.1"/>
    <property type="molecule type" value="Genomic_DNA"/>
</dbReference>
<comment type="similarity">
    <text evidence="2">Belongs to the NAD(P)-dependent epimerase/dehydratase family. Dihydroflavonol-4-reductase subfamily.</text>
</comment>
<sequence>MSDLVLVTGASGYLAGHVITELINNGYRVRGTVRSSGRARMLDHLPNTVELVEADLSSDRGWDAALAGCRFVAHTASPFPVGVPEDENELVRPAVDGTGRVLRAAAAAGVERVVLTSSCAAISGGDSRGRLLTEQDWADPESIEAYFKSKTLAERAAWDFTAEHPELELAVVNPAMIIGPIQHAGEPGTSVAGIRALLAGGMPGVPRLAFATVDVRDAAVAHRLALTTPGAAGNRYILAREQLSLPDMARILATRYRITTRVLPDFLVRLAARFDANARAATHYLGRTEHVSAAKARSELGWTQRPVEQTLFDTAESLIRFGLVADPGRPKRAPAVGNSATSAGIRTT</sequence>
<dbReference type="Gene3D" id="3.40.50.720">
    <property type="entry name" value="NAD(P)-binding Rossmann-like Domain"/>
    <property type="match status" value="1"/>
</dbReference>
<accession>A0ABS6B582</accession>
<evidence type="ECO:0000256" key="2">
    <source>
        <dbReference type="ARBA" id="ARBA00023445"/>
    </source>
</evidence>
<dbReference type="PANTHER" id="PTHR10366">
    <property type="entry name" value="NAD DEPENDENT EPIMERASE/DEHYDRATASE"/>
    <property type="match status" value="1"/>
</dbReference>
<evidence type="ECO:0000259" key="3">
    <source>
        <dbReference type="Pfam" id="PF01370"/>
    </source>
</evidence>
<organism evidence="4 5">
    <name type="scientific">Nocardia albiluteola</name>
    <dbReference type="NCBI Taxonomy" id="2842303"/>
    <lineage>
        <taxon>Bacteria</taxon>
        <taxon>Bacillati</taxon>
        <taxon>Actinomycetota</taxon>
        <taxon>Actinomycetes</taxon>
        <taxon>Mycobacteriales</taxon>
        <taxon>Nocardiaceae</taxon>
        <taxon>Nocardia</taxon>
    </lineage>
</organism>
<keyword evidence="1" id="KW-0560">Oxidoreductase</keyword>
<dbReference type="InterPro" id="IPR050425">
    <property type="entry name" value="NAD(P)_dehydrat-like"/>
</dbReference>
<dbReference type="PANTHER" id="PTHR10366:SF564">
    <property type="entry name" value="STEROL-4-ALPHA-CARBOXYLATE 3-DEHYDROGENASE, DECARBOXYLATING"/>
    <property type="match status" value="1"/>
</dbReference>
<name>A0ABS6B582_9NOCA</name>
<gene>
    <name evidence="4" type="ORF">KO481_25595</name>
</gene>
<comment type="caution">
    <text evidence="4">The sequence shown here is derived from an EMBL/GenBank/DDBJ whole genome shotgun (WGS) entry which is preliminary data.</text>
</comment>
<dbReference type="Pfam" id="PF01370">
    <property type="entry name" value="Epimerase"/>
    <property type="match status" value="1"/>
</dbReference>
<evidence type="ECO:0000313" key="4">
    <source>
        <dbReference type="EMBL" id="MBU3064891.1"/>
    </source>
</evidence>
<dbReference type="InterPro" id="IPR036291">
    <property type="entry name" value="NAD(P)-bd_dom_sf"/>
</dbReference>
<dbReference type="InterPro" id="IPR001509">
    <property type="entry name" value="Epimerase_deHydtase"/>
</dbReference>
<dbReference type="RefSeq" id="WP_215920506.1">
    <property type="nucleotide sequence ID" value="NZ_JAHKNI010000009.1"/>
</dbReference>
<dbReference type="CDD" id="cd05227">
    <property type="entry name" value="AR_SDR_e"/>
    <property type="match status" value="1"/>
</dbReference>
<evidence type="ECO:0000313" key="5">
    <source>
        <dbReference type="Proteomes" id="UP000733379"/>
    </source>
</evidence>
<keyword evidence="5" id="KW-1185">Reference proteome</keyword>
<dbReference type="SUPFAM" id="SSF51735">
    <property type="entry name" value="NAD(P)-binding Rossmann-fold domains"/>
    <property type="match status" value="1"/>
</dbReference>
<reference evidence="4 5" key="1">
    <citation type="submission" date="2021-06" db="EMBL/GenBank/DDBJ databases">
        <title>Actinomycetes sequencing.</title>
        <authorList>
            <person name="Shan Q."/>
        </authorList>
    </citation>
    <scope>NUCLEOTIDE SEQUENCE [LARGE SCALE GENOMIC DNA]</scope>
    <source>
        <strain evidence="4 5">NEAU-G5</strain>
    </source>
</reference>
<evidence type="ECO:0000256" key="1">
    <source>
        <dbReference type="ARBA" id="ARBA00023002"/>
    </source>
</evidence>
<dbReference type="Proteomes" id="UP000733379">
    <property type="component" value="Unassembled WGS sequence"/>
</dbReference>
<protein>
    <submittedName>
        <fullName evidence="4">Aldehyde reductase</fullName>
    </submittedName>
</protein>
<feature type="domain" description="NAD-dependent epimerase/dehydratase" evidence="3">
    <location>
        <begin position="5"/>
        <end position="234"/>
    </location>
</feature>